<keyword evidence="3" id="KW-0408">Iron</keyword>
<evidence type="ECO:0000256" key="3">
    <source>
        <dbReference type="ARBA" id="ARBA00023004"/>
    </source>
</evidence>
<dbReference type="PANTHER" id="PTHR21454">
    <property type="entry name" value="DPH3 HOMOLOG-RELATED"/>
    <property type="match status" value="1"/>
</dbReference>
<evidence type="ECO:0000259" key="8">
    <source>
        <dbReference type="PROSITE" id="PS51074"/>
    </source>
</evidence>
<dbReference type="OrthoDB" id="66964at2759"/>
<dbReference type="PROSITE" id="PS51074">
    <property type="entry name" value="DPH_MB"/>
    <property type="match status" value="1"/>
</dbReference>
<dbReference type="FunFam" id="3.10.660.10:FF:000001">
    <property type="entry name" value="Diphthamide biosynthesis 3"/>
    <property type="match status" value="1"/>
</dbReference>
<evidence type="ECO:0000256" key="7">
    <source>
        <dbReference type="ARBA" id="ARBA00048125"/>
    </source>
</evidence>
<feature type="domain" description="DPH-type MB" evidence="8">
    <location>
        <begin position="25"/>
        <end position="81"/>
    </location>
</feature>
<dbReference type="Gene3D" id="3.10.660.10">
    <property type="entry name" value="DPH Zinc finger"/>
    <property type="match status" value="1"/>
</dbReference>
<dbReference type="UniPathway" id="UPA00559"/>
<evidence type="ECO:0000313" key="10">
    <source>
        <dbReference type="Proteomes" id="UP000011082"/>
    </source>
</evidence>
<evidence type="ECO:0000313" key="9">
    <source>
        <dbReference type="EMBL" id="ELA41369.1"/>
    </source>
</evidence>
<keyword evidence="10" id="KW-1185">Reference proteome</keyword>
<gene>
    <name evidence="9" type="ORF">VICG_01610</name>
</gene>
<organism evidence="9 10">
    <name type="scientific">Vittaforma corneae (strain ATCC 50505)</name>
    <name type="common">Microsporidian parasite</name>
    <name type="synonym">Nosema corneum</name>
    <dbReference type="NCBI Taxonomy" id="993615"/>
    <lineage>
        <taxon>Eukaryota</taxon>
        <taxon>Fungi</taxon>
        <taxon>Fungi incertae sedis</taxon>
        <taxon>Microsporidia</taxon>
        <taxon>Nosematidae</taxon>
        <taxon>Vittaforma</taxon>
    </lineage>
</organism>
<comment type="similarity">
    <text evidence="4">Belongs to the DPH3 family.</text>
</comment>
<sequence length="89" mass="10230">MPEFKFEYEAYFKSEMKSGDDFLAFYDQVDIVDFAYNKELELFTYPCPCGDVFVISLDDLRTGETIARCSSCSLLVQVVYGEKDIAKYG</sequence>
<dbReference type="RefSeq" id="XP_007605055.1">
    <property type="nucleotide sequence ID" value="XM_007604993.1"/>
</dbReference>
<accession>L2GL51</accession>
<comment type="catalytic activity">
    <reaction evidence="5">
        <text>[3Fe-4S](1+)-[protein] + Fe(2+)-[Dph3] = [3Fe-4S](0)-[protein] + Fe(3+)-[Dph3]</text>
        <dbReference type="Rhea" id="RHEA:71235"/>
        <dbReference type="Rhea" id="RHEA-COMP:17996"/>
        <dbReference type="Rhea" id="RHEA-COMP:17997"/>
        <dbReference type="Rhea" id="RHEA-COMP:18002"/>
        <dbReference type="Rhea" id="RHEA-COMP:18003"/>
        <dbReference type="ChEBI" id="CHEBI:29033"/>
        <dbReference type="ChEBI" id="CHEBI:29034"/>
        <dbReference type="ChEBI" id="CHEBI:33751"/>
        <dbReference type="ChEBI" id="CHEBI:47402"/>
        <dbReference type="ChEBI" id="CHEBI:83228"/>
    </reaction>
</comment>
<evidence type="ECO:0000256" key="1">
    <source>
        <dbReference type="ARBA" id="ARBA00005156"/>
    </source>
</evidence>
<dbReference type="STRING" id="993615.L2GL51"/>
<reference evidence="10" key="1">
    <citation type="submission" date="2011-05" db="EMBL/GenBank/DDBJ databases">
        <title>The genome sequence of Vittaforma corneae strain ATCC 50505.</title>
        <authorList>
            <consortium name="The Broad Institute Genome Sequencing Platform"/>
            <person name="Cuomo C."/>
            <person name="Didier E."/>
            <person name="Bowers L."/>
            <person name="Young S.K."/>
            <person name="Zeng Q."/>
            <person name="Gargeya S."/>
            <person name="Fitzgerald M."/>
            <person name="Haas B."/>
            <person name="Abouelleil A."/>
            <person name="Alvarado L."/>
            <person name="Arachchi H.M."/>
            <person name="Berlin A."/>
            <person name="Chapman S.B."/>
            <person name="Gearin G."/>
            <person name="Goldberg J."/>
            <person name="Griggs A."/>
            <person name="Gujja S."/>
            <person name="Hansen M."/>
            <person name="Heiman D."/>
            <person name="Howarth C."/>
            <person name="Larimer J."/>
            <person name="Lui A."/>
            <person name="MacDonald P.J.P."/>
            <person name="McCowen C."/>
            <person name="Montmayeur A."/>
            <person name="Murphy C."/>
            <person name="Neiman D."/>
            <person name="Pearson M."/>
            <person name="Priest M."/>
            <person name="Roberts A."/>
            <person name="Saif S."/>
            <person name="Shea T."/>
            <person name="Sisk P."/>
            <person name="Stolte C."/>
            <person name="Sykes S."/>
            <person name="Wortman J."/>
            <person name="Nusbaum C."/>
            <person name="Birren B."/>
        </authorList>
    </citation>
    <scope>NUCLEOTIDE SEQUENCE [LARGE SCALE GENOMIC DNA]</scope>
    <source>
        <strain evidence="10">ATCC 50505</strain>
    </source>
</reference>
<dbReference type="Pfam" id="PF05207">
    <property type="entry name" value="Zn_ribbon_CSL"/>
    <property type="match status" value="1"/>
</dbReference>
<comment type="catalytic activity">
    <reaction evidence="7">
        <text>2 [3Fe-4S](0)-[protein] + 2 Fe(2+)-[Dph3] + NADH = 2 [4Fe-4S](1+)-[protein] + 2 [Dph3] + NAD(+) + H(+)</text>
        <dbReference type="Rhea" id="RHEA:71239"/>
        <dbReference type="Rhea" id="RHEA-COMP:17997"/>
        <dbReference type="Rhea" id="RHEA-COMP:17998"/>
        <dbReference type="Rhea" id="RHEA-COMP:18001"/>
        <dbReference type="Rhea" id="RHEA-COMP:18002"/>
        <dbReference type="ChEBI" id="CHEBI:15378"/>
        <dbReference type="ChEBI" id="CHEBI:29033"/>
        <dbReference type="ChEBI" id="CHEBI:33723"/>
        <dbReference type="ChEBI" id="CHEBI:47402"/>
        <dbReference type="ChEBI" id="CHEBI:57540"/>
        <dbReference type="ChEBI" id="CHEBI:57945"/>
        <dbReference type="ChEBI" id="CHEBI:83228"/>
    </reaction>
</comment>
<dbReference type="GO" id="GO:0017183">
    <property type="term" value="P:protein histidyl modification to diphthamide"/>
    <property type="evidence" value="ECO:0007669"/>
    <property type="project" value="UniProtKB-UniPathway"/>
</dbReference>
<dbReference type="EMBL" id="JH370145">
    <property type="protein sequence ID" value="ELA41369.1"/>
    <property type="molecule type" value="Genomic_DNA"/>
</dbReference>
<proteinExistence type="inferred from homology"/>
<dbReference type="GeneID" id="19882320"/>
<evidence type="ECO:0000256" key="4">
    <source>
        <dbReference type="ARBA" id="ARBA00024032"/>
    </source>
</evidence>
<keyword evidence="2" id="KW-0479">Metal-binding</keyword>
<comment type="pathway">
    <text evidence="1">Protein modification; peptidyl-diphthamide biosynthesis.</text>
</comment>
<dbReference type="FunCoup" id="L2GL51">
    <property type="interactions" value="58"/>
</dbReference>
<dbReference type="SUPFAM" id="SSF144217">
    <property type="entry name" value="CSL zinc finger"/>
    <property type="match status" value="1"/>
</dbReference>
<evidence type="ECO:0000256" key="6">
    <source>
        <dbReference type="ARBA" id="ARBA00041070"/>
    </source>
</evidence>
<name>L2GL51_VITCO</name>
<evidence type="ECO:0000256" key="5">
    <source>
        <dbReference type="ARBA" id="ARBA00036267"/>
    </source>
</evidence>
<dbReference type="GO" id="GO:0046872">
    <property type="term" value="F:metal ion binding"/>
    <property type="evidence" value="ECO:0007669"/>
    <property type="project" value="UniProtKB-KW"/>
</dbReference>
<dbReference type="PANTHER" id="PTHR21454:SF31">
    <property type="entry name" value="DIPHTHAMIDE BIOSYNTHESIS PROTEIN 3"/>
    <property type="match status" value="1"/>
</dbReference>
<dbReference type="InterPro" id="IPR044248">
    <property type="entry name" value="DPH3/4-like"/>
</dbReference>
<dbReference type="OMA" id="LFTYPCP"/>
<dbReference type="InParanoid" id="L2GL51"/>
<evidence type="ECO:0000256" key="2">
    <source>
        <dbReference type="ARBA" id="ARBA00022723"/>
    </source>
</evidence>
<dbReference type="InterPro" id="IPR007872">
    <property type="entry name" value="DPH_MB_dom"/>
</dbReference>
<dbReference type="InterPro" id="IPR036671">
    <property type="entry name" value="DPH_MB_sf"/>
</dbReference>
<dbReference type="VEuPathDB" id="MicrosporidiaDB:VICG_01610"/>
<dbReference type="AlphaFoldDB" id="L2GL51"/>
<dbReference type="HOGENOM" id="CLU_155991_2_0_1"/>
<dbReference type="Proteomes" id="UP000011082">
    <property type="component" value="Unassembled WGS sequence"/>
</dbReference>
<protein>
    <recommendedName>
        <fullName evidence="6">Diphthamide biosynthesis protein 3</fullName>
    </recommendedName>
</protein>